<dbReference type="RefSeq" id="WP_071318962.1">
    <property type="nucleotide sequence ID" value="NZ_CP063356.2"/>
</dbReference>
<keyword evidence="3" id="KW-1185">Reference proteome</keyword>
<reference evidence="2 3" key="3">
    <citation type="journal article" date="2019" name="Int. J. Syst. Evol. Microbiol.">
        <title>Anaerobacillus isosaccharinicus sp. nov., an alkaliphilic bacterium which degrades isosaccharinic acid.</title>
        <authorList>
            <person name="Bassil N.M."/>
            <person name="Lloyd J.R."/>
        </authorList>
    </citation>
    <scope>NUCLEOTIDE SEQUENCE [LARGE SCALE GENOMIC DNA]</scope>
    <source>
        <strain evidence="2 3">NB2006</strain>
    </source>
</reference>
<evidence type="ECO:0000313" key="2">
    <source>
        <dbReference type="EMBL" id="QOY37639.1"/>
    </source>
</evidence>
<dbReference type="KEGG" id="aia:AWH56_008680"/>
<proteinExistence type="predicted"/>
<sequence length="103" mass="12381">MSYKEQELSEALKHFRDLLTKYPDSNDNFFHFQSFIRKFLRVKTDKVTLPTSEIMAVIKYERPTIFRTIKGVANKDNTLYFLTHIDMDYDRAQERLNDLIEII</sequence>
<dbReference type="AlphaFoldDB" id="A0A1S2L121"/>
<dbReference type="EMBL" id="CP063356">
    <property type="protein sequence ID" value="QOY37639.1"/>
    <property type="molecule type" value="Genomic_DNA"/>
</dbReference>
<accession>A0A1S2L121</accession>
<evidence type="ECO:0000313" key="3">
    <source>
        <dbReference type="Proteomes" id="UP000180175"/>
    </source>
</evidence>
<name>A0A1S2L121_9BACI</name>
<dbReference type="OrthoDB" id="2884033at2"/>
<dbReference type="Proteomes" id="UP000180175">
    <property type="component" value="Chromosome"/>
</dbReference>
<reference evidence="2 3" key="2">
    <citation type="journal article" date="2017" name="Genome Announc.">
        <title>Draft Genome Sequences of Four Alkaliphilic Bacteria Belonging to the Anaerobacillus Genus.</title>
        <authorList>
            <person name="Bassil N.M."/>
            <person name="Lloyd J.R."/>
        </authorList>
    </citation>
    <scope>NUCLEOTIDE SEQUENCE [LARGE SCALE GENOMIC DNA]</scope>
    <source>
        <strain evidence="2 3">NB2006</strain>
    </source>
</reference>
<reference evidence="2" key="4">
    <citation type="submission" date="2020-10" db="EMBL/GenBank/DDBJ databases">
        <authorList>
            <person name="Bassil N.M."/>
            <person name="Lloyd J.R."/>
        </authorList>
    </citation>
    <scope>NUCLEOTIDE SEQUENCE</scope>
    <source>
        <strain evidence="2">NB2006</strain>
    </source>
</reference>
<protein>
    <submittedName>
        <fullName evidence="2">Tetratricopeptide repeat protein</fullName>
    </submittedName>
</protein>
<gene>
    <name evidence="2" type="ORF">AWH56_008680</name>
    <name evidence="1" type="ORF">AWH56_21430</name>
</gene>
<evidence type="ECO:0000313" key="1">
    <source>
        <dbReference type="EMBL" id="OIJ06148.1"/>
    </source>
</evidence>
<reference evidence="1 3" key="1">
    <citation type="submission" date="2016-10" db="EMBL/GenBank/DDBJ databases">
        <title>Draft genome sequences of four alkaliphilic bacteria belonging to the Anaerobacillus genus.</title>
        <authorList>
            <person name="Bassil N.M."/>
            <person name="Lloyd J.R."/>
        </authorList>
    </citation>
    <scope>NUCLEOTIDE SEQUENCE [LARGE SCALE GENOMIC DNA]</scope>
    <source>
        <strain evidence="1 3">NB2006</strain>
    </source>
</reference>
<organism evidence="1 3">
    <name type="scientific">Anaerobacillus isosaccharinicus</name>
    <dbReference type="NCBI Taxonomy" id="1532552"/>
    <lineage>
        <taxon>Bacteria</taxon>
        <taxon>Bacillati</taxon>
        <taxon>Bacillota</taxon>
        <taxon>Bacilli</taxon>
        <taxon>Bacillales</taxon>
        <taxon>Bacillaceae</taxon>
        <taxon>Anaerobacillus</taxon>
    </lineage>
</organism>
<dbReference type="EMBL" id="LQXD01000186">
    <property type="protein sequence ID" value="OIJ06148.1"/>
    <property type="molecule type" value="Genomic_DNA"/>
</dbReference>